<dbReference type="KEGG" id="ppac:PAP_08955"/>
<comment type="cofactor">
    <cofactor evidence="6">
        <name>[4Fe-4S] cluster</name>
        <dbReference type="ChEBI" id="CHEBI:49883"/>
    </cofactor>
    <text evidence="6">Binds 1 [4Fe-4S] cluster.</text>
</comment>
<evidence type="ECO:0000256" key="2">
    <source>
        <dbReference type="ARBA" id="ARBA00022723"/>
    </source>
</evidence>
<evidence type="ECO:0000313" key="8">
    <source>
        <dbReference type="Proteomes" id="UP000027981"/>
    </source>
</evidence>
<dbReference type="InterPro" id="IPR016100">
    <property type="entry name" value="Prismane_a-bundle"/>
</dbReference>
<dbReference type="InterPro" id="IPR010048">
    <property type="entry name" value="Hydroxylam_reduct"/>
</dbReference>
<evidence type="ECO:0000313" key="7">
    <source>
        <dbReference type="EMBL" id="AIF70171.1"/>
    </source>
</evidence>
<feature type="binding site" evidence="6">
    <location>
        <position position="345"/>
    </location>
    <ligand>
        <name>hybrid [4Fe-2O-2S] cluster</name>
        <dbReference type="ChEBI" id="CHEBI:60519"/>
    </ligand>
</feature>
<feature type="binding site" evidence="6">
    <location>
        <position position="206"/>
    </location>
    <ligand>
        <name>hybrid [4Fe-2O-2S] cluster</name>
        <dbReference type="ChEBI" id="CHEBI:60519"/>
    </ligand>
</feature>
<dbReference type="NCBIfam" id="NF003658">
    <property type="entry name" value="PRK05290.1"/>
    <property type="match status" value="1"/>
</dbReference>
<evidence type="ECO:0000256" key="1">
    <source>
        <dbReference type="ARBA" id="ARBA00022490"/>
    </source>
</evidence>
<feature type="binding site" evidence="6">
    <location>
        <position position="162"/>
    </location>
    <ligand>
        <name>hybrid [4Fe-2O-2S] cluster</name>
        <dbReference type="ChEBI" id="CHEBI:60519"/>
    </ligand>
</feature>
<reference evidence="7 8" key="2">
    <citation type="journal article" date="2015" name="Genome Announc.">
        <title>Complete Genome Sequence of Hyperthermophilic Piezophilic Archaeon Palaeococcus pacificus DY20341T, Isolated from Deep-Sea Hydrothermal Sediments.</title>
        <authorList>
            <person name="Zeng X."/>
            <person name="Jebbar M."/>
            <person name="Shao Z."/>
        </authorList>
    </citation>
    <scope>NUCLEOTIDE SEQUENCE [LARGE SCALE GENOMIC DNA]</scope>
    <source>
        <strain evidence="7 8">DY20341</strain>
    </source>
</reference>
<dbReference type="NCBIfam" id="TIGR01703">
    <property type="entry name" value="hybrid_clust"/>
    <property type="match status" value="1"/>
</dbReference>
<dbReference type="GO" id="GO:0050418">
    <property type="term" value="F:hydroxylamine reductase activity"/>
    <property type="evidence" value="ECO:0007669"/>
    <property type="project" value="UniProtKB-UniRule"/>
</dbReference>
<evidence type="ECO:0000256" key="6">
    <source>
        <dbReference type="HAMAP-Rule" id="MF_00069"/>
    </source>
</evidence>
<dbReference type="GeneID" id="24842888"/>
<dbReference type="Gene3D" id="3.40.50.2030">
    <property type="match status" value="2"/>
</dbReference>
<comment type="cofactor">
    <cofactor evidence="6">
        <name>hybrid [4Fe-2O-2S] cluster</name>
        <dbReference type="ChEBI" id="CHEBI:60519"/>
    </cofactor>
    <text evidence="6">Binds 1 hybrid [4Fe-2O-2S] cluster.</text>
</comment>
<dbReference type="PANTHER" id="PTHR30109">
    <property type="entry name" value="HYDROXYLAMINE REDUCTASE"/>
    <property type="match status" value="1"/>
</dbReference>
<dbReference type="eggNOG" id="arCOG02430">
    <property type="taxonomic scope" value="Archaea"/>
</dbReference>
<feature type="binding site" evidence="6">
    <location>
        <position position="16"/>
    </location>
    <ligand>
        <name>[4Fe-4S] cluster</name>
        <dbReference type="ChEBI" id="CHEBI:49883"/>
    </ligand>
</feature>
<feature type="modified residue" description="Cysteine persulfide" evidence="6">
    <location>
        <position position="292"/>
    </location>
</feature>
<evidence type="ECO:0000256" key="5">
    <source>
        <dbReference type="ARBA" id="ARBA00023014"/>
    </source>
</evidence>
<keyword evidence="8" id="KW-1185">Reference proteome</keyword>
<dbReference type="InterPro" id="IPR011254">
    <property type="entry name" value="Prismane-like_sf"/>
</dbReference>
<dbReference type="CDD" id="cd01914">
    <property type="entry name" value="HCP"/>
    <property type="match status" value="1"/>
</dbReference>
<dbReference type="AlphaFoldDB" id="A0A075LVL4"/>
<dbReference type="GO" id="GO:0042542">
    <property type="term" value="P:response to hydrogen peroxide"/>
    <property type="evidence" value="ECO:0007669"/>
    <property type="project" value="TreeGrafter"/>
</dbReference>
<feature type="binding site" evidence="6">
    <location>
        <position position="13"/>
    </location>
    <ligand>
        <name>[4Fe-4S] cluster</name>
        <dbReference type="ChEBI" id="CHEBI:49883"/>
    </ligand>
</feature>
<keyword evidence="1 6" id="KW-0963">Cytoplasm</keyword>
<name>A0A075LVL4_9EURY</name>
<keyword evidence="5 6" id="KW-0411">Iron-sulfur</keyword>
<feature type="binding site" evidence="6">
    <location>
        <position position="24"/>
    </location>
    <ligand>
        <name>[4Fe-4S] cluster</name>
        <dbReference type="ChEBI" id="CHEBI:49883"/>
    </ligand>
</feature>
<dbReference type="GO" id="GO:0004601">
    <property type="term" value="F:peroxidase activity"/>
    <property type="evidence" value="ECO:0007669"/>
    <property type="project" value="TreeGrafter"/>
</dbReference>
<dbReference type="Gene3D" id="1.20.1270.20">
    <property type="match status" value="1"/>
</dbReference>
<feature type="binding site" evidence="6">
    <location>
        <position position="379"/>
    </location>
    <ligand>
        <name>hybrid [4Fe-2O-2S] cluster</name>
        <dbReference type="ChEBI" id="CHEBI:60519"/>
    </ligand>
</feature>
<organism evidence="7 8">
    <name type="scientific">Palaeococcus pacificus DY20341</name>
    <dbReference type="NCBI Taxonomy" id="1343739"/>
    <lineage>
        <taxon>Archaea</taxon>
        <taxon>Methanobacteriati</taxon>
        <taxon>Methanobacteriota</taxon>
        <taxon>Thermococci</taxon>
        <taxon>Thermococcales</taxon>
        <taxon>Thermococcaceae</taxon>
        <taxon>Palaeococcus</taxon>
    </lineage>
</organism>
<feature type="binding site" description="via persulfide group" evidence="6">
    <location>
        <position position="292"/>
    </location>
    <ligand>
        <name>hybrid [4Fe-2O-2S] cluster</name>
        <dbReference type="ChEBI" id="CHEBI:60519"/>
    </ligand>
</feature>
<protein>
    <recommendedName>
        <fullName evidence="6">Hydroxylamine reductase</fullName>
        <ecNumber evidence="6">1.7.99.1</ecNumber>
    </recommendedName>
    <alternativeName>
        <fullName evidence="6">Hybrid-cluster protein</fullName>
        <shortName evidence="6">HCP</shortName>
    </alternativeName>
    <alternativeName>
        <fullName evidence="6">Prismane protein</fullName>
    </alternativeName>
</protein>
<dbReference type="EMBL" id="CP006019">
    <property type="protein sequence ID" value="AIF70171.1"/>
    <property type="molecule type" value="Genomic_DNA"/>
</dbReference>
<dbReference type="STRING" id="1343739.PAP_08955"/>
<dbReference type="GO" id="GO:0046872">
    <property type="term" value="F:metal ion binding"/>
    <property type="evidence" value="ECO:0007669"/>
    <property type="project" value="UniProtKB-KW"/>
</dbReference>
<gene>
    <name evidence="6" type="primary">hcp</name>
    <name evidence="7" type="ORF">PAP_08955</name>
</gene>
<dbReference type="GO" id="GO:0005737">
    <property type="term" value="C:cytoplasm"/>
    <property type="evidence" value="ECO:0007669"/>
    <property type="project" value="UniProtKB-SubCell"/>
</dbReference>
<comment type="subcellular location">
    <subcellularLocation>
        <location evidence="6">Cytoplasm</location>
    </subcellularLocation>
</comment>
<dbReference type="InterPro" id="IPR004137">
    <property type="entry name" value="HCP/CODH"/>
</dbReference>
<proteinExistence type="inferred from homology"/>
<dbReference type="EC" id="1.7.99.1" evidence="6"/>
<dbReference type="PROSITE" id="PS51257">
    <property type="entry name" value="PROKAR_LIPOPROTEIN"/>
    <property type="match status" value="1"/>
</dbReference>
<comment type="catalytic activity">
    <reaction evidence="6">
        <text>A + NH4(+) + H2O = hydroxylamine + AH2 + H(+)</text>
        <dbReference type="Rhea" id="RHEA:22052"/>
        <dbReference type="ChEBI" id="CHEBI:13193"/>
        <dbReference type="ChEBI" id="CHEBI:15377"/>
        <dbReference type="ChEBI" id="CHEBI:15378"/>
        <dbReference type="ChEBI" id="CHEBI:15429"/>
        <dbReference type="ChEBI" id="CHEBI:17499"/>
        <dbReference type="ChEBI" id="CHEBI:28938"/>
        <dbReference type="EC" id="1.7.99.1"/>
    </reaction>
</comment>
<dbReference type="SUPFAM" id="SSF56821">
    <property type="entry name" value="Prismane protein-like"/>
    <property type="match status" value="1"/>
</dbReference>
<dbReference type="GO" id="GO:0051539">
    <property type="term" value="F:4 iron, 4 sulfur cluster binding"/>
    <property type="evidence" value="ECO:0007669"/>
    <property type="project" value="UniProtKB-KW"/>
</dbReference>
<dbReference type="RefSeq" id="WP_048165649.1">
    <property type="nucleotide sequence ID" value="NZ_CP006019.1"/>
</dbReference>
<keyword evidence="4 6" id="KW-0408">Iron</keyword>
<keyword evidence="6" id="KW-0004">4Fe-4S</keyword>
<dbReference type="HOGENOM" id="CLU_038344_0_0_2"/>
<feature type="binding site" evidence="6">
    <location>
        <position position="30"/>
    </location>
    <ligand>
        <name>[4Fe-4S] cluster</name>
        <dbReference type="ChEBI" id="CHEBI:49883"/>
    </ligand>
</feature>
<dbReference type="OrthoDB" id="21311at2157"/>
<feature type="binding site" evidence="6">
    <location>
        <position position="138"/>
    </location>
    <ligand>
        <name>hybrid [4Fe-2O-2S] cluster</name>
        <dbReference type="ChEBI" id="CHEBI:60519"/>
    </ligand>
</feature>
<reference evidence="8" key="1">
    <citation type="submission" date="2013-06" db="EMBL/GenBank/DDBJ databases">
        <title>Complete Genome Sequence of Hyperthermophilic Palaeococcus pacificus DY20341T, Isolated from a Deep-Sea Hydrothermal Sediments.</title>
        <authorList>
            <person name="Zeng X."/>
            <person name="Shao Z."/>
        </authorList>
    </citation>
    <scope>NUCLEOTIDE SEQUENCE [LARGE SCALE GENOMIC DNA]</scope>
    <source>
        <strain evidence="8">DY20341</strain>
    </source>
</reference>
<sequence>MTIKMPENVEMLCNQCSMSLVGGCTVQGVCGKDPDLNSLQEALLYGIKGTAAYYHHALEVGYDNPEIGHFLAEALYSTLTNVNFDKNRFLELILENGRIHLEAMKLLDKAYVETFGRPEPTGVSTGTEEGHGVLVTGHSYKALYELLKQTEGTDIKVYTHAEMFPAHAYPEFKKFDHLVANWGGSWLHQKKEFAEFPGVILGTSNCVQQPTKAYADRIFTSGIAGLEGVPHIRDYNFEPLIKRALETPRMEKREGEKLLTGFHHTNILAMKDKLIELIQEGKIRHIFVVGGCDTPHKGMGYYEKLTAMIPEDAIILSAACGKFRYNARDYGTIEGIPRFLDFGQCNNVYSIIEIAVALANELGTDVNSLPVSIVLSWMEQKAIGILYTLLYLGVKGIYIGPRPPEFLTPGVFEILRKQFDLRLTTDPEKDLRDMLNKGVKIEEGSNLAEELD</sequence>
<accession>A0A075LVL4</accession>
<evidence type="ECO:0000256" key="3">
    <source>
        <dbReference type="ARBA" id="ARBA00023002"/>
    </source>
</evidence>
<keyword evidence="2 6" id="KW-0479">Metal-binding</keyword>
<comment type="function">
    <text evidence="6">Catalyzes the reduction of hydroxylamine to form NH(3) and H(2)O.</text>
</comment>
<keyword evidence="3 6" id="KW-0560">Oxidoreductase</keyword>
<dbReference type="Proteomes" id="UP000027981">
    <property type="component" value="Chromosome"/>
</dbReference>
<feature type="binding site" evidence="6">
    <location>
        <position position="320"/>
    </location>
    <ligand>
        <name>hybrid [4Fe-2O-2S] cluster</name>
        <dbReference type="ChEBI" id="CHEBI:60519"/>
    </ligand>
</feature>
<dbReference type="Pfam" id="PF03063">
    <property type="entry name" value="Prismane"/>
    <property type="match status" value="1"/>
</dbReference>
<dbReference type="PANTHER" id="PTHR30109:SF0">
    <property type="entry name" value="HYDROXYLAMINE REDUCTASE"/>
    <property type="match status" value="1"/>
</dbReference>
<dbReference type="HAMAP" id="MF_00069">
    <property type="entry name" value="Hydroxylam_reduct"/>
    <property type="match status" value="1"/>
</dbReference>
<evidence type="ECO:0000256" key="4">
    <source>
        <dbReference type="ARBA" id="ARBA00023004"/>
    </source>
</evidence>
<comment type="similarity">
    <text evidence="6">Belongs to the HCP family.</text>
</comment>
<dbReference type="InterPro" id="IPR016099">
    <property type="entry name" value="Prismane-like_a/b-sand"/>
</dbReference>
<feature type="binding site" evidence="6">
    <location>
        <position position="381"/>
    </location>
    <ligand>
        <name>hybrid [4Fe-2O-2S] cluster</name>
        <dbReference type="ChEBI" id="CHEBI:60519"/>
    </ligand>
</feature>